<evidence type="ECO:0000313" key="3">
    <source>
        <dbReference type="EMBL" id="OEE62884.1"/>
    </source>
</evidence>
<keyword evidence="4" id="KW-1185">Reference proteome</keyword>
<proteinExistence type="predicted"/>
<sequence>MTSANKKGALLFAGGLVLGGLVAGNHWSSISNVAQELLEGVNTQLTQSQSELIHAQQTIVQLEEAMVARTSDVATTEGLIEQKDVEIDQLKAQLVQLTHQAKQMDEMNATLDIKVADQVDSISKLRARLQNTDVLYAERYRLAQAVSDLNERIFKASHKAESSQQACEEFKKGNSWNWVSEKDCDNFNTYNQKAEELMAEFEDQSASLDKVNRELSAFGNLPVPQDQLAIPQEPKTTPKENITQEQSQQ</sequence>
<dbReference type="EMBL" id="AJWN02000032">
    <property type="protein sequence ID" value="OEE62884.1"/>
    <property type="molecule type" value="Genomic_DNA"/>
</dbReference>
<gene>
    <name evidence="3" type="ORF">A1OK_20080</name>
</gene>
<comment type="caution">
    <text evidence="3">The sequence shown here is derived from an EMBL/GenBank/DDBJ whole genome shotgun (WGS) entry which is preliminary data.</text>
</comment>
<reference evidence="3 4" key="1">
    <citation type="journal article" date="2012" name="Science">
        <title>Ecological populations of bacteria act as socially cohesive units of antibiotic production and resistance.</title>
        <authorList>
            <person name="Cordero O.X."/>
            <person name="Wildschutte H."/>
            <person name="Kirkup B."/>
            <person name="Proehl S."/>
            <person name="Ngo L."/>
            <person name="Hussain F."/>
            <person name="Le Roux F."/>
            <person name="Mincer T."/>
            <person name="Polz M.F."/>
        </authorList>
    </citation>
    <scope>NUCLEOTIDE SEQUENCE [LARGE SCALE GENOMIC DNA]</scope>
    <source>
        <strain evidence="3 4">FF-454</strain>
    </source>
</reference>
<feature type="compositionally biased region" description="Polar residues" evidence="2">
    <location>
        <begin position="239"/>
        <end position="249"/>
    </location>
</feature>
<organism evidence="3 4">
    <name type="scientific">Enterovibrio norvegicus FF-454</name>
    <dbReference type="NCBI Taxonomy" id="1185651"/>
    <lineage>
        <taxon>Bacteria</taxon>
        <taxon>Pseudomonadati</taxon>
        <taxon>Pseudomonadota</taxon>
        <taxon>Gammaproteobacteria</taxon>
        <taxon>Vibrionales</taxon>
        <taxon>Vibrionaceae</taxon>
        <taxon>Enterovibrio</taxon>
    </lineage>
</organism>
<evidence type="ECO:0008006" key="5">
    <source>
        <dbReference type="Google" id="ProtNLM"/>
    </source>
</evidence>
<dbReference type="AlphaFoldDB" id="A0A1E5CBI2"/>
<dbReference type="RefSeq" id="WP_016958582.1">
    <property type="nucleotide sequence ID" value="NZ_AJWN02000032.1"/>
</dbReference>
<keyword evidence="1" id="KW-0175">Coiled coil</keyword>
<feature type="region of interest" description="Disordered" evidence="2">
    <location>
        <begin position="220"/>
        <end position="249"/>
    </location>
</feature>
<feature type="coiled-coil region" evidence="1">
    <location>
        <begin position="45"/>
        <end position="107"/>
    </location>
</feature>
<name>A0A1E5CBI2_9GAMM</name>
<evidence type="ECO:0000313" key="4">
    <source>
        <dbReference type="Proteomes" id="UP000095039"/>
    </source>
</evidence>
<evidence type="ECO:0000256" key="1">
    <source>
        <dbReference type="SAM" id="Coils"/>
    </source>
</evidence>
<dbReference type="Proteomes" id="UP000095039">
    <property type="component" value="Unassembled WGS sequence"/>
</dbReference>
<protein>
    <recommendedName>
        <fullName evidence="5">Chromosome segregation ATPase</fullName>
    </recommendedName>
</protein>
<accession>A0A1E5CBI2</accession>
<evidence type="ECO:0000256" key="2">
    <source>
        <dbReference type="SAM" id="MobiDB-lite"/>
    </source>
</evidence>